<dbReference type="EMBL" id="LR633967">
    <property type="protein sequence ID" value="VUX55524.1"/>
    <property type="molecule type" value="Genomic_DNA"/>
</dbReference>
<keyword evidence="1" id="KW-0732">Signal</keyword>
<feature type="signal peptide" evidence="1">
    <location>
        <begin position="1"/>
        <end position="29"/>
    </location>
</feature>
<dbReference type="InterPro" id="IPR038142">
    <property type="entry name" value="Cytochrome_P460_sp"/>
</dbReference>
<reference evidence="3" key="1">
    <citation type="submission" date="2019-07" db="EMBL/GenBank/DDBJ databases">
        <authorList>
            <person name="Weber M."/>
            <person name="Kostadinov I."/>
            <person name="Kostadinov D I."/>
        </authorList>
    </citation>
    <scope>NUCLEOTIDE SEQUENCE</scope>
    <source>
        <strain evidence="3">Gfbio:sag-sample-m06:053724c1-46a9-4a36-b237-ea2bf867836b</strain>
    </source>
</reference>
<evidence type="ECO:0000256" key="1">
    <source>
        <dbReference type="SAM" id="SignalP"/>
    </source>
</evidence>
<evidence type="ECO:0000259" key="2">
    <source>
        <dbReference type="Pfam" id="PF16694"/>
    </source>
</evidence>
<accession>A0A7D9H5V2</accession>
<protein>
    <submittedName>
        <fullName evidence="3">Cytochrome P460</fullName>
    </submittedName>
</protein>
<dbReference type="Gene3D" id="3.50.70.20">
    <property type="entry name" value="Cytochrome P460"/>
    <property type="match status" value="1"/>
</dbReference>
<name>A0A7D9H5V2_9GAMM</name>
<evidence type="ECO:0000313" key="3">
    <source>
        <dbReference type="EMBL" id="VUX55524.1"/>
    </source>
</evidence>
<proteinExistence type="predicted"/>
<dbReference type="InterPro" id="IPR032033">
    <property type="entry name" value="Cytochrome_P460"/>
</dbReference>
<dbReference type="CDD" id="cd20751">
    <property type="entry name" value="cyt_P460_Ne-like"/>
    <property type="match status" value="1"/>
</dbReference>
<sequence length="207" mass="22687">MFKRTTTFSMVSRNTVGLILTIVAASAMAEEYFTINDGQLERPTGYREWVYVGTPVTPNDLNDGKAAFPEHHNVYIDPQSWAHWKNTGEFREGTILMKELVSVGSKGAVSGNGYFQGDFIGLEATIKSKKHFPDEPGNWAYYSFTTPDHKTLATEAKAFPAASCNGCHAGAAADDWVFTQYYPVLRAGKAAGEQGTGGKRSDLSEEK</sequence>
<feature type="chain" id="PRO_5028474357" evidence="1">
    <location>
        <begin position="30"/>
        <end position="207"/>
    </location>
</feature>
<feature type="domain" description="Cytochrome P460" evidence="2">
    <location>
        <begin position="43"/>
        <end position="179"/>
    </location>
</feature>
<organism evidence="3">
    <name type="scientific">uncultured Woeseiaceae bacterium</name>
    <dbReference type="NCBI Taxonomy" id="1983305"/>
    <lineage>
        <taxon>Bacteria</taxon>
        <taxon>Pseudomonadati</taxon>
        <taxon>Pseudomonadota</taxon>
        <taxon>Gammaproteobacteria</taxon>
        <taxon>Woeseiales</taxon>
        <taxon>Woeseiaceae</taxon>
        <taxon>environmental samples</taxon>
    </lineage>
</organism>
<dbReference type="AlphaFoldDB" id="A0A7D9H5V2"/>
<dbReference type="Pfam" id="PF16694">
    <property type="entry name" value="Cytochrome_P460"/>
    <property type="match status" value="1"/>
</dbReference>
<gene>
    <name evidence="3" type="ORF">JTBM06_V1_40002</name>
</gene>